<reference evidence="3 6" key="1">
    <citation type="submission" date="2017-11" db="EMBL/GenBank/DDBJ databases">
        <title>Draft genome sequence of Rhizobiales bacterium SY3-13.</title>
        <authorList>
            <person name="Sun C."/>
        </authorList>
    </citation>
    <scope>NUCLEOTIDE SEQUENCE [LARGE SCALE GENOMIC DNA]</scope>
    <source>
        <strain evidence="3 6">SY3-13</strain>
    </source>
</reference>
<dbReference type="RefSeq" id="WP_109792112.1">
    <property type="nucleotide sequence ID" value="NZ_PHIG01000018.1"/>
</dbReference>
<dbReference type="Pfam" id="PF00106">
    <property type="entry name" value="adh_short"/>
    <property type="match status" value="1"/>
</dbReference>
<evidence type="ECO:0000313" key="5">
    <source>
        <dbReference type="EMBL" id="PJK30693.1"/>
    </source>
</evidence>
<gene>
    <name evidence="5" type="ORF">CVT23_04810</name>
    <name evidence="4" type="ORF">CVT23_05860</name>
    <name evidence="3" type="ORF">CVT23_12135</name>
</gene>
<dbReference type="EMBL" id="PHIG01000018">
    <property type="protein sequence ID" value="PJK30693.1"/>
    <property type="molecule type" value="Genomic_DNA"/>
</dbReference>
<dbReference type="OrthoDB" id="335726at2"/>
<keyword evidence="6" id="KW-1185">Reference proteome</keyword>
<accession>A0A2M9G0W5</accession>
<dbReference type="PROSITE" id="PS00061">
    <property type="entry name" value="ADH_SHORT"/>
    <property type="match status" value="1"/>
</dbReference>
<dbReference type="EMBL" id="PHIG01000025">
    <property type="protein sequence ID" value="PJK30470.1"/>
    <property type="molecule type" value="Genomic_DNA"/>
</dbReference>
<evidence type="ECO:0000256" key="2">
    <source>
        <dbReference type="ARBA" id="ARBA00023002"/>
    </source>
</evidence>
<dbReference type="Gene3D" id="3.40.50.720">
    <property type="entry name" value="NAD(P)-binding Rossmann-like Domain"/>
    <property type="match status" value="1"/>
</dbReference>
<name>A0A2M9G0W5_9PROT</name>
<evidence type="ECO:0000313" key="4">
    <source>
        <dbReference type="EMBL" id="PJK30470.1"/>
    </source>
</evidence>
<dbReference type="AlphaFoldDB" id="A0A2M9G0W5"/>
<proteinExistence type="inferred from homology"/>
<dbReference type="PANTHER" id="PTHR44196">
    <property type="entry name" value="DEHYDROGENASE/REDUCTASE SDR FAMILY MEMBER 7B"/>
    <property type="match status" value="1"/>
</dbReference>
<protein>
    <submittedName>
        <fullName evidence="3">Oxidoreductase</fullName>
    </submittedName>
</protein>
<keyword evidence="2" id="KW-0560">Oxidoreductase</keyword>
<dbReference type="InterPro" id="IPR020904">
    <property type="entry name" value="Sc_DH/Rdtase_CS"/>
</dbReference>
<dbReference type="PANTHER" id="PTHR44196:SF1">
    <property type="entry name" value="DEHYDROGENASE_REDUCTASE SDR FAMILY MEMBER 7B"/>
    <property type="match status" value="1"/>
</dbReference>
<dbReference type="InterPro" id="IPR002347">
    <property type="entry name" value="SDR_fam"/>
</dbReference>
<evidence type="ECO:0000313" key="6">
    <source>
        <dbReference type="Proteomes" id="UP000229498"/>
    </source>
</evidence>
<dbReference type="EMBL" id="PHIG01000033">
    <property type="protein sequence ID" value="PJK29345.1"/>
    <property type="molecule type" value="Genomic_DNA"/>
</dbReference>
<evidence type="ECO:0000313" key="3">
    <source>
        <dbReference type="EMBL" id="PJK29345.1"/>
    </source>
</evidence>
<dbReference type="GO" id="GO:0016020">
    <property type="term" value="C:membrane"/>
    <property type="evidence" value="ECO:0007669"/>
    <property type="project" value="TreeGrafter"/>
</dbReference>
<dbReference type="SUPFAM" id="SSF51735">
    <property type="entry name" value="NAD(P)-binding Rossmann-fold domains"/>
    <property type="match status" value="1"/>
</dbReference>
<dbReference type="Proteomes" id="UP000229498">
    <property type="component" value="Unassembled WGS sequence"/>
</dbReference>
<evidence type="ECO:0000256" key="1">
    <source>
        <dbReference type="ARBA" id="ARBA00006484"/>
    </source>
</evidence>
<dbReference type="InterPro" id="IPR036291">
    <property type="entry name" value="NAD(P)-bd_dom_sf"/>
</dbReference>
<comment type="similarity">
    <text evidence="1">Belongs to the short-chain dehydrogenases/reductases (SDR) family.</text>
</comment>
<dbReference type="GO" id="GO:0016491">
    <property type="term" value="F:oxidoreductase activity"/>
    <property type="evidence" value="ECO:0007669"/>
    <property type="project" value="UniProtKB-KW"/>
</dbReference>
<organism evidence="3 6">
    <name type="scientific">Minwuia thermotolerans</name>
    <dbReference type="NCBI Taxonomy" id="2056226"/>
    <lineage>
        <taxon>Bacteria</taxon>
        <taxon>Pseudomonadati</taxon>
        <taxon>Pseudomonadota</taxon>
        <taxon>Alphaproteobacteria</taxon>
        <taxon>Minwuiales</taxon>
        <taxon>Minwuiaceae</taxon>
        <taxon>Minwuia</taxon>
    </lineage>
</organism>
<dbReference type="PRINTS" id="PR00081">
    <property type="entry name" value="GDHRDH"/>
</dbReference>
<comment type="caution">
    <text evidence="3">The sequence shown here is derived from an EMBL/GenBank/DDBJ whole genome shotgun (WGS) entry which is preliminary data.</text>
</comment>
<sequence length="255" mass="27349">MSAIVWITGASSGLGRQAALEFARRGYRVAATARSEDRLQELAAEADGLLGDITAWPGDVTDEARMTAVIEAVERDLGPIGIAILNAGIYRPMTVDDFDPEALAQTFEVNVMGVARPLRPLLARMTARGAGRIYPTASLSGYIGLPMASAYGMSKAGLINMAEALHTELKPKGVHFGIIVPGFVETPLSAKNDFPMPFLMPVDKAARALADGVLDGRFEVAFPLPFVLIMKALRCLPYGLALPLIRRATRGRRQA</sequence>